<dbReference type="SUPFAM" id="SSF46785">
    <property type="entry name" value="Winged helix' DNA-binding domain"/>
    <property type="match status" value="1"/>
</dbReference>
<evidence type="ECO:0000256" key="1">
    <source>
        <dbReference type="ARBA" id="ARBA00023015"/>
    </source>
</evidence>
<dbReference type="RefSeq" id="WP_036810101.1">
    <property type="nucleotide sequence ID" value="NZ_CP051177.1"/>
</dbReference>
<dbReference type="Proteomes" id="UP000509222">
    <property type="component" value="Chromosome"/>
</dbReference>
<dbReference type="AlphaFoldDB" id="A0A7H8Q7L4"/>
<protein>
    <submittedName>
        <fullName evidence="5">MarR family transcriptional regulator</fullName>
    </submittedName>
</protein>
<dbReference type="GO" id="GO:0003677">
    <property type="term" value="F:DNA binding"/>
    <property type="evidence" value="ECO:0007669"/>
    <property type="project" value="UniProtKB-KW"/>
</dbReference>
<dbReference type="PRINTS" id="PR00598">
    <property type="entry name" value="HTHMARR"/>
</dbReference>
<dbReference type="InterPro" id="IPR036390">
    <property type="entry name" value="WH_DNA-bd_sf"/>
</dbReference>
<evidence type="ECO:0000259" key="4">
    <source>
        <dbReference type="PROSITE" id="PS50995"/>
    </source>
</evidence>
<dbReference type="SMART" id="SM00347">
    <property type="entry name" value="HTH_MARR"/>
    <property type="match status" value="1"/>
</dbReference>
<dbReference type="InterPro" id="IPR036388">
    <property type="entry name" value="WH-like_DNA-bd_sf"/>
</dbReference>
<sequence>MKQTTIFRLIQMVEQMNNSNIMRFTKAFRYPIGISPILALSELKTKGPQKQAELAETVGVTKGAMTSIAAKLVELGLAERLYDENDRRTIQLCLTAEGKKALAEAQEIGQEVYMELFGVLSEEEVGQYLSLQEKLIQGIEERKIE</sequence>
<dbReference type="PANTHER" id="PTHR42756:SF1">
    <property type="entry name" value="TRANSCRIPTIONAL REPRESSOR OF EMRAB OPERON"/>
    <property type="match status" value="1"/>
</dbReference>
<dbReference type="EMBL" id="CP051177">
    <property type="protein sequence ID" value="QKX49515.1"/>
    <property type="molecule type" value="Genomic_DNA"/>
</dbReference>
<dbReference type="Gene3D" id="1.10.10.10">
    <property type="entry name" value="Winged helix-like DNA-binding domain superfamily/Winged helix DNA-binding domain"/>
    <property type="match status" value="1"/>
</dbReference>
<dbReference type="PANTHER" id="PTHR42756">
    <property type="entry name" value="TRANSCRIPTIONAL REGULATOR, MARR"/>
    <property type="match status" value="1"/>
</dbReference>
<feature type="domain" description="HTH marR-type" evidence="4">
    <location>
        <begin position="3"/>
        <end position="137"/>
    </location>
</feature>
<evidence type="ECO:0000256" key="2">
    <source>
        <dbReference type="ARBA" id="ARBA00023125"/>
    </source>
</evidence>
<evidence type="ECO:0000256" key="3">
    <source>
        <dbReference type="ARBA" id="ARBA00023163"/>
    </source>
</evidence>
<reference evidence="6" key="1">
    <citation type="submission" date="2020-06" db="EMBL/GenBank/DDBJ databases">
        <title>Isolation of Planomicrobium glaciei.</title>
        <authorList>
            <person name="Malisova L."/>
            <person name="Safrankova R."/>
            <person name="Jakubu V."/>
            <person name="Spanelova P."/>
        </authorList>
    </citation>
    <scope>NUCLEOTIDE SEQUENCE [LARGE SCALE GENOMIC DNA]</scope>
    <source>
        <strain evidence="6">NRL-ATB46093</strain>
    </source>
</reference>
<evidence type="ECO:0000313" key="5">
    <source>
        <dbReference type="EMBL" id="QKX49515.1"/>
    </source>
</evidence>
<keyword evidence="6" id="KW-1185">Reference proteome</keyword>
<evidence type="ECO:0000313" key="6">
    <source>
        <dbReference type="Proteomes" id="UP000509222"/>
    </source>
</evidence>
<organism evidence="5 6">
    <name type="scientific">Planococcus glaciei</name>
    <dbReference type="NCBI Taxonomy" id="459472"/>
    <lineage>
        <taxon>Bacteria</taxon>
        <taxon>Bacillati</taxon>
        <taxon>Bacillota</taxon>
        <taxon>Bacilli</taxon>
        <taxon>Bacillales</taxon>
        <taxon>Caryophanaceae</taxon>
        <taxon>Planococcus</taxon>
    </lineage>
</organism>
<keyword evidence="3" id="KW-0804">Transcription</keyword>
<accession>A0A7H8Q7L4</accession>
<name>A0A7H8Q7L4_9BACL</name>
<gene>
    <name evidence="5" type="ORF">HF394_02365</name>
</gene>
<dbReference type="Pfam" id="PF01047">
    <property type="entry name" value="MarR"/>
    <property type="match status" value="1"/>
</dbReference>
<keyword evidence="1" id="KW-0805">Transcription regulation</keyword>
<dbReference type="InterPro" id="IPR000835">
    <property type="entry name" value="HTH_MarR-typ"/>
</dbReference>
<dbReference type="GO" id="GO:0003700">
    <property type="term" value="F:DNA-binding transcription factor activity"/>
    <property type="evidence" value="ECO:0007669"/>
    <property type="project" value="InterPro"/>
</dbReference>
<proteinExistence type="predicted"/>
<dbReference type="PROSITE" id="PS50995">
    <property type="entry name" value="HTH_MARR_2"/>
    <property type="match status" value="1"/>
</dbReference>
<keyword evidence="2" id="KW-0238">DNA-binding</keyword>